<evidence type="ECO:0000256" key="7">
    <source>
        <dbReference type="ARBA" id="ARBA00023186"/>
    </source>
</evidence>
<gene>
    <name evidence="11" type="primary">tig</name>
    <name evidence="15" type="ORF">A3196_09050</name>
</gene>
<dbReference type="InterPro" id="IPR005215">
    <property type="entry name" value="Trig_fac"/>
</dbReference>
<dbReference type="GO" id="GO:0005737">
    <property type="term" value="C:cytoplasm"/>
    <property type="evidence" value="ECO:0007669"/>
    <property type="project" value="UniProtKB-SubCell"/>
</dbReference>
<keyword evidence="8 11" id="KW-0413">Isomerase</keyword>
<keyword evidence="5 11" id="KW-0132">Cell division</keyword>
<dbReference type="HAMAP" id="MF_00303">
    <property type="entry name" value="Trigger_factor_Tig"/>
    <property type="match status" value="1"/>
</dbReference>
<evidence type="ECO:0000256" key="1">
    <source>
        <dbReference type="ARBA" id="ARBA00000971"/>
    </source>
</evidence>
<dbReference type="OrthoDB" id="9767721at2"/>
<dbReference type="PROSITE" id="PS50059">
    <property type="entry name" value="FKBP_PPIASE"/>
    <property type="match status" value="1"/>
</dbReference>
<dbReference type="Pfam" id="PF05698">
    <property type="entry name" value="Trigger_C"/>
    <property type="match status" value="1"/>
</dbReference>
<keyword evidence="11" id="KW-0963">Cytoplasm</keyword>
<dbReference type="SUPFAM" id="SSF54534">
    <property type="entry name" value="FKBP-like"/>
    <property type="match status" value="1"/>
</dbReference>
<dbReference type="FunFam" id="3.10.50.40:FF:000001">
    <property type="entry name" value="Trigger factor"/>
    <property type="match status" value="1"/>
</dbReference>
<comment type="similarity">
    <text evidence="2 11 13">Belongs to the FKBP-type PPIase family. Tig subfamily.</text>
</comment>
<evidence type="ECO:0000256" key="12">
    <source>
        <dbReference type="PROSITE-ProRule" id="PRU00277"/>
    </source>
</evidence>
<dbReference type="GO" id="GO:0043335">
    <property type="term" value="P:protein unfolding"/>
    <property type="evidence" value="ECO:0007669"/>
    <property type="project" value="TreeGrafter"/>
</dbReference>
<proteinExistence type="inferred from homology"/>
<evidence type="ECO:0000256" key="8">
    <source>
        <dbReference type="ARBA" id="ARBA00023235"/>
    </source>
</evidence>
<keyword evidence="7 11" id="KW-0143">Chaperone</keyword>
<evidence type="ECO:0000259" key="14">
    <source>
        <dbReference type="PROSITE" id="PS50059"/>
    </source>
</evidence>
<organism evidence="15 16">
    <name type="scientific">Candidatus Thiodiazotropha endoloripes</name>
    <dbReference type="NCBI Taxonomy" id="1818881"/>
    <lineage>
        <taxon>Bacteria</taxon>
        <taxon>Pseudomonadati</taxon>
        <taxon>Pseudomonadota</taxon>
        <taxon>Gammaproteobacteria</taxon>
        <taxon>Chromatiales</taxon>
        <taxon>Sedimenticolaceae</taxon>
        <taxon>Candidatus Thiodiazotropha</taxon>
    </lineage>
</organism>
<dbReference type="InterPro" id="IPR001179">
    <property type="entry name" value="PPIase_FKBP_dom"/>
</dbReference>
<evidence type="ECO:0000256" key="4">
    <source>
        <dbReference type="ARBA" id="ARBA00016902"/>
    </source>
</evidence>
<comment type="caution">
    <text evidence="15">The sequence shown here is derived from an EMBL/GenBank/DDBJ whole genome shotgun (WGS) entry which is preliminary data.</text>
</comment>
<dbReference type="STRING" id="1818881.A3196_09050"/>
<evidence type="ECO:0000313" key="15">
    <source>
        <dbReference type="EMBL" id="ODB96895.1"/>
    </source>
</evidence>
<comment type="function">
    <text evidence="11">Involved in protein export. Acts as a chaperone by maintaining the newly synthesized protein in an open conformation. Functions as a peptidyl-prolyl cis-trans isomerase.</text>
</comment>
<evidence type="ECO:0000256" key="11">
    <source>
        <dbReference type="HAMAP-Rule" id="MF_00303"/>
    </source>
</evidence>
<dbReference type="EC" id="5.2.1.8" evidence="3 11"/>
<dbReference type="AlphaFoldDB" id="A0A1E2UQS0"/>
<dbReference type="SUPFAM" id="SSF102735">
    <property type="entry name" value="Trigger factor ribosome-binding domain"/>
    <property type="match status" value="1"/>
</dbReference>
<dbReference type="GO" id="GO:0003755">
    <property type="term" value="F:peptidyl-prolyl cis-trans isomerase activity"/>
    <property type="evidence" value="ECO:0007669"/>
    <property type="project" value="UniProtKB-UniRule"/>
</dbReference>
<dbReference type="RefSeq" id="WP_069004627.1">
    <property type="nucleotide sequence ID" value="NZ_LVJW01000003.1"/>
</dbReference>
<dbReference type="InterPro" id="IPR008880">
    <property type="entry name" value="Trigger_fac_C"/>
</dbReference>
<dbReference type="GO" id="GO:0015031">
    <property type="term" value="P:protein transport"/>
    <property type="evidence" value="ECO:0007669"/>
    <property type="project" value="UniProtKB-UniRule"/>
</dbReference>
<evidence type="ECO:0000256" key="2">
    <source>
        <dbReference type="ARBA" id="ARBA00005464"/>
    </source>
</evidence>
<dbReference type="EMBL" id="LVJZ01000003">
    <property type="protein sequence ID" value="ODB96895.1"/>
    <property type="molecule type" value="Genomic_DNA"/>
</dbReference>
<name>A0A1E2UQS0_9GAMM</name>
<evidence type="ECO:0000256" key="3">
    <source>
        <dbReference type="ARBA" id="ARBA00013194"/>
    </source>
</evidence>
<evidence type="ECO:0000256" key="13">
    <source>
        <dbReference type="RuleBase" id="RU003914"/>
    </source>
</evidence>
<dbReference type="GO" id="GO:0051301">
    <property type="term" value="P:cell division"/>
    <property type="evidence" value="ECO:0007669"/>
    <property type="project" value="UniProtKB-KW"/>
</dbReference>
<comment type="catalytic activity">
    <reaction evidence="1 11 12">
        <text>[protein]-peptidylproline (omega=180) = [protein]-peptidylproline (omega=0)</text>
        <dbReference type="Rhea" id="RHEA:16237"/>
        <dbReference type="Rhea" id="RHEA-COMP:10747"/>
        <dbReference type="Rhea" id="RHEA-COMP:10748"/>
        <dbReference type="ChEBI" id="CHEBI:83833"/>
        <dbReference type="ChEBI" id="CHEBI:83834"/>
        <dbReference type="EC" id="5.2.1.8"/>
    </reaction>
</comment>
<dbReference type="InterPro" id="IPR046357">
    <property type="entry name" value="PPIase_dom_sf"/>
</dbReference>
<evidence type="ECO:0000313" key="16">
    <source>
        <dbReference type="Proteomes" id="UP000094849"/>
    </source>
</evidence>
<keyword evidence="6 11" id="KW-0697">Rotamase</keyword>
<dbReference type="InterPro" id="IPR008881">
    <property type="entry name" value="Trigger_fac_ribosome-bd_bac"/>
</dbReference>
<dbReference type="GO" id="GO:0043022">
    <property type="term" value="F:ribosome binding"/>
    <property type="evidence" value="ECO:0007669"/>
    <property type="project" value="TreeGrafter"/>
</dbReference>
<accession>A0A1E2UQS0</accession>
<dbReference type="InterPro" id="IPR036611">
    <property type="entry name" value="Trigger_fac_ribosome-bd_sf"/>
</dbReference>
<dbReference type="Pfam" id="PF00254">
    <property type="entry name" value="FKBP_C"/>
    <property type="match status" value="1"/>
</dbReference>
<dbReference type="GO" id="GO:0044183">
    <property type="term" value="F:protein folding chaperone"/>
    <property type="evidence" value="ECO:0007669"/>
    <property type="project" value="TreeGrafter"/>
</dbReference>
<evidence type="ECO:0000256" key="6">
    <source>
        <dbReference type="ARBA" id="ARBA00023110"/>
    </source>
</evidence>
<dbReference type="Gene3D" id="3.10.50.40">
    <property type="match status" value="1"/>
</dbReference>
<feature type="domain" description="PPIase FKBP-type" evidence="14">
    <location>
        <begin position="161"/>
        <end position="241"/>
    </location>
</feature>
<dbReference type="InterPro" id="IPR037041">
    <property type="entry name" value="Trigger_fac_C_sf"/>
</dbReference>
<dbReference type="PANTHER" id="PTHR30560:SF3">
    <property type="entry name" value="TRIGGER FACTOR-LIKE PROTEIN TIG, CHLOROPLASTIC"/>
    <property type="match status" value="1"/>
</dbReference>
<keyword evidence="16" id="KW-1185">Reference proteome</keyword>
<dbReference type="SUPFAM" id="SSF109998">
    <property type="entry name" value="Triger factor/SurA peptide-binding domain-like"/>
    <property type="match status" value="1"/>
</dbReference>
<dbReference type="Gene3D" id="1.10.3120.10">
    <property type="entry name" value="Trigger factor, C-terminal domain"/>
    <property type="match status" value="1"/>
</dbReference>
<dbReference type="NCBIfam" id="TIGR00115">
    <property type="entry name" value="tig"/>
    <property type="match status" value="1"/>
</dbReference>
<evidence type="ECO:0000256" key="9">
    <source>
        <dbReference type="ARBA" id="ARBA00023306"/>
    </source>
</evidence>
<keyword evidence="9 11" id="KW-0131">Cell cycle</keyword>
<sequence>MQVSVESGEGLERRLTVELPAEKIDAEVTKRLQQIGRTAKLDGFRPGKVPMKLLRRNYGGQVLQEVYGQMIESSYQEAIQQEKLQPAGMPKIEPGESSEDDGLFRYVATVEVMPEITLNPLSGEVKRPVAEIADQDVDEMLLKLRKQRVTWSSVERDAAEGDQVKISFKGTIDGEAFEGGSAENVDLVLGSGRMIEGFESALIGKSKGDKSSIDLKFPENYRVEELADKPVTFEVEINDISEEVLPEIDDEFAKEFGAEEGVDKLMSDVRENMTRELAQRIEARIKNQAMDLLTEQNPIDVPSAMVDQEIEALQNQTRQQMAQGAGSFELPREMFEDQAKKRVTLGLLIGEIIKQNDIQVDNDRVKKRIEEFAASYEKPEEVVNYYYSDEKQLATVQNVVMEDQVVDWVLEQVTITEEQTTFAELTEQG</sequence>
<protein>
    <recommendedName>
        <fullName evidence="4 11">Trigger factor</fullName>
        <shortName evidence="11">TF</shortName>
        <ecNumber evidence="3 11">5.2.1.8</ecNumber>
    </recommendedName>
    <alternativeName>
        <fullName evidence="10 11">PPIase</fullName>
    </alternativeName>
</protein>
<dbReference type="Gene3D" id="3.30.70.1050">
    <property type="entry name" value="Trigger factor ribosome-binding domain"/>
    <property type="match status" value="1"/>
</dbReference>
<evidence type="ECO:0000256" key="10">
    <source>
        <dbReference type="ARBA" id="ARBA00029986"/>
    </source>
</evidence>
<dbReference type="InterPro" id="IPR027304">
    <property type="entry name" value="Trigger_fact/SurA_dom_sf"/>
</dbReference>
<comment type="domain">
    <text evidence="11">Consists of 3 domains; the N-terminus binds the ribosome, the middle domain has PPIase activity, while the C-terminus has intrinsic chaperone activity on its own.</text>
</comment>
<dbReference type="PIRSF" id="PIRSF003095">
    <property type="entry name" value="Trigger_factor"/>
    <property type="match status" value="1"/>
</dbReference>
<comment type="subcellular location">
    <subcellularLocation>
        <location evidence="11">Cytoplasm</location>
    </subcellularLocation>
    <text evidence="11">About half TF is bound to the ribosome near the polypeptide exit tunnel while the other half is free in the cytoplasm.</text>
</comment>
<dbReference type="GO" id="GO:0051083">
    <property type="term" value="P:'de novo' cotranslational protein folding"/>
    <property type="evidence" value="ECO:0007669"/>
    <property type="project" value="TreeGrafter"/>
</dbReference>
<reference evidence="15 16" key="1">
    <citation type="submission" date="2016-03" db="EMBL/GenBank/DDBJ databases">
        <title>Chemosynthetic sulphur-oxidizing symbionts of marine invertebrate animals are capable of nitrogen fixation.</title>
        <authorList>
            <person name="Petersen J.M."/>
            <person name="Kemper A."/>
            <person name="Gruber-Vodicka H."/>
            <person name="Cardini U."/>
            <person name="Geest Mvander."/>
            <person name="Kleiner M."/>
            <person name="Bulgheresi S."/>
            <person name="Fussmann M."/>
            <person name="Herbold C."/>
            <person name="Seah B.K.B."/>
            <person name="Antony C.Paul."/>
            <person name="Liu D."/>
            <person name="Belitz A."/>
            <person name="Weber M."/>
        </authorList>
    </citation>
    <scope>NUCLEOTIDE SEQUENCE [LARGE SCALE GENOMIC DNA]</scope>
    <source>
        <strain evidence="15">G_D</strain>
    </source>
</reference>
<dbReference type="Pfam" id="PF05697">
    <property type="entry name" value="Trigger_N"/>
    <property type="match status" value="1"/>
</dbReference>
<dbReference type="Proteomes" id="UP000094849">
    <property type="component" value="Unassembled WGS sequence"/>
</dbReference>
<dbReference type="PANTHER" id="PTHR30560">
    <property type="entry name" value="TRIGGER FACTOR CHAPERONE AND PEPTIDYL-PROLYL CIS/TRANS ISOMERASE"/>
    <property type="match status" value="1"/>
</dbReference>
<evidence type="ECO:0000256" key="5">
    <source>
        <dbReference type="ARBA" id="ARBA00022618"/>
    </source>
</evidence>